<dbReference type="FunFam" id="2.40.70.10:FF:000006">
    <property type="entry name" value="Cathepsin E"/>
    <property type="match status" value="1"/>
</dbReference>
<dbReference type="PANTHER" id="PTHR47966:SF13">
    <property type="entry name" value="CHYMOSIN"/>
    <property type="match status" value="1"/>
</dbReference>
<dbReference type="AlphaFoldDB" id="A0A1U7S6U0"/>
<sequence>MKCLVLLCALFALSEGLTRIPLQKGKKTRELLREKGLLEDFLKEHHYDISTKYARSSGSQGVSEPLLNYFDTEYYGTIYIGTPPQEFTVVFDTGSSNLWLPSTNCKSAACQNHRRFDPSKSSTYHGTGTSISIQYGTGSMAGVVGYDTVLVSSFSNTNQQLALSTSEPGPVFFYSKFDGILGMAYPDLAVGGLFPVFDNMMTKNVVQQPLFSVYLSQDQTGSVVILGGIDESYCTGPIHWIPVPYQSYWQISMDSIIVNGKVIACESGCQAIVDTGTSLLAGPAAEVINLQKVIGATPGQHRQYNVNCNDIPSMPDVIFVIHGIQFPLPPSAYTEQFGQGDCTSSFQAVDTNLWILGDAFMREYYVIFDRENNRVGLAKSV</sequence>
<keyword evidence="5" id="KW-0645">Protease</keyword>
<feature type="disulfide bond" evidence="4">
    <location>
        <begin position="265"/>
        <end position="269"/>
    </location>
</feature>
<accession>A0A1U7S6U0</accession>
<evidence type="ECO:0000259" key="7">
    <source>
        <dbReference type="PROSITE" id="PS51767"/>
    </source>
</evidence>
<keyword evidence="8" id="KW-1185">Reference proteome</keyword>
<dbReference type="InterPro" id="IPR021109">
    <property type="entry name" value="Peptidase_aspartic_dom_sf"/>
</dbReference>
<dbReference type="PANTHER" id="PTHR47966">
    <property type="entry name" value="BETA-SITE APP-CLEAVING ENZYME, ISOFORM A-RELATED"/>
    <property type="match status" value="1"/>
</dbReference>
<dbReference type="InParanoid" id="A0A1U7S6U0"/>
<dbReference type="Gene3D" id="6.10.140.60">
    <property type="match status" value="1"/>
</dbReference>
<dbReference type="GO" id="GO:0004190">
    <property type="term" value="F:aspartic-type endopeptidase activity"/>
    <property type="evidence" value="ECO:0007669"/>
    <property type="project" value="UniProtKB-KW"/>
</dbReference>
<evidence type="ECO:0000256" key="1">
    <source>
        <dbReference type="ARBA" id="ARBA00007447"/>
    </source>
</evidence>
<evidence type="ECO:0000256" key="6">
    <source>
        <dbReference type="SAM" id="SignalP"/>
    </source>
</evidence>
<evidence type="ECO:0000256" key="2">
    <source>
        <dbReference type="ARBA" id="ARBA00023157"/>
    </source>
</evidence>
<keyword evidence="5" id="KW-0064">Aspartyl protease</keyword>
<dbReference type="Pfam" id="PF07966">
    <property type="entry name" value="A1_Propeptide"/>
    <property type="match status" value="1"/>
</dbReference>
<feature type="chain" id="PRO_5010590104" evidence="6">
    <location>
        <begin position="17"/>
        <end position="381"/>
    </location>
</feature>
<feature type="active site" evidence="3">
    <location>
        <position position="92"/>
    </location>
</feature>
<dbReference type="PRINTS" id="PR00792">
    <property type="entry name" value="PEPSIN"/>
</dbReference>
<dbReference type="Pfam" id="PF00026">
    <property type="entry name" value="Asp"/>
    <property type="match status" value="1"/>
</dbReference>
<dbReference type="PROSITE" id="PS51767">
    <property type="entry name" value="PEPTIDASE_A1"/>
    <property type="match status" value="1"/>
</dbReference>
<feature type="signal peptide" evidence="6">
    <location>
        <begin position="1"/>
        <end position="16"/>
    </location>
</feature>
<dbReference type="PROSITE" id="PS00141">
    <property type="entry name" value="ASP_PROTEASE"/>
    <property type="match status" value="2"/>
</dbReference>
<evidence type="ECO:0000313" key="8">
    <source>
        <dbReference type="Proteomes" id="UP000189705"/>
    </source>
</evidence>
<protein>
    <submittedName>
        <fullName evidence="9">Embryonic pepsinogen-like</fullName>
    </submittedName>
</protein>
<dbReference type="InterPro" id="IPR001461">
    <property type="entry name" value="Aspartic_peptidase_A1"/>
</dbReference>
<dbReference type="OrthoDB" id="771136at2759"/>
<comment type="similarity">
    <text evidence="1 5">Belongs to the peptidase A1 family.</text>
</comment>
<dbReference type="GeneID" id="102383620"/>
<dbReference type="eggNOG" id="KOG1339">
    <property type="taxonomic scope" value="Eukaryota"/>
</dbReference>
<feature type="active site" evidence="3">
    <location>
        <position position="274"/>
    </location>
</feature>
<dbReference type="RefSeq" id="XP_006025345.1">
    <property type="nucleotide sequence ID" value="XM_006025283.1"/>
</dbReference>
<feature type="disulfide bond" evidence="4">
    <location>
        <begin position="308"/>
        <end position="342"/>
    </location>
</feature>
<dbReference type="InterPro" id="IPR033121">
    <property type="entry name" value="PEPTIDASE_A1"/>
</dbReference>
<keyword evidence="5" id="KW-0378">Hydrolase</keyword>
<dbReference type="SUPFAM" id="SSF50630">
    <property type="entry name" value="Acid proteases"/>
    <property type="match status" value="1"/>
</dbReference>
<evidence type="ECO:0000256" key="3">
    <source>
        <dbReference type="PIRSR" id="PIRSR601461-1"/>
    </source>
</evidence>
<evidence type="ECO:0000313" key="9">
    <source>
        <dbReference type="RefSeq" id="XP_006025345.1"/>
    </source>
</evidence>
<organism evidence="8 9">
    <name type="scientific">Alligator sinensis</name>
    <name type="common">Chinese alligator</name>
    <dbReference type="NCBI Taxonomy" id="38654"/>
    <lineage>
        <taxon>Eukaryota</taxon>
        <taxon>Metazoa</taxon>
        <taxon>Chordata</taxon>
        <taxon>Craniata</taxon>
        <taxon>Vertebrata</taxon>
        <taxon>Euteleostomi</taxon>
        <taxon>Archelosauria</taxon>
        <taxon>Archosauria</taxon>
        <taxon>Crocodylia</taxon>
        <taxon>Alligatoridae</taxon>
        <taxon>Alligatorinae</taxon>
        <taxon>Alligator</taxon>
    </lineage>
</organism>
<dbReference type="KEGG" id="asn:102383620"/>
<name>A0A1U7S6U0_ALLSI</name>
<proteinExistence type="inferred from homology"/>
<evidence type="ECO:0000256" key="4">
    <source>
        <dbReference type="PIRSR" id="PIRSR601461-2"/>
    </source>
</evidence>
<evidence type="ECO:0000256" key="5">
    <source>
        <dbReference type="RuleBase" id="RU000454"/>
    </source>
</evidence>
<keyword evidence="2 4" id="KW-1015">Disulfide bond</keyword>
<feature type="disulfide bond" evidence="4">
    <location>
        <begin position="105"/>
        <end position="110"/>
    </location>
</feature>
<dbReference type="Gene3D" id="2.40.70.10">
    <property type="entry name" value="Acid Proteases"/>
    <property type="match status" value="2"/>
</dbReference>
<feature type="domain" description="Peptidase A1" evidence="7">
    <location>
        <begin position="74"/>
        <end position="378"/>
    </location>
</feature>
<dbReference type="STRING" id="38654.A0A1U7S6U0"/>
<dbReference type="InterPro" id="IPR012848">
    <property type="entry name" value="Aspartic_peptidase_N"/>
</dbReference>
<reference evidence="9" key="1">
    <citation type="submission" date="2025-08" db="UniProtKB">
        <authorList>
            <consortium name="RefSeq"/>
        </authorList>
    </citation>
    <scope>IDENTIFICATION</scope>
</reference>
<dbReference type="InterPro" id="IPR001969">
    <property type="entry name" value="Aspartic_peptidase_AS"/>
</dbReference>
<keyword evidence="6" id="KW-0732">Signal</keyword>
<dbReference type="Proteomes" id="UP000189705">
    <property type="component" value="Unplaced"/>
</dbReference>
<dbReference type="FunFam" id="2.40.70.10:FF:000004">
    <property type="entry name" value="Pepsin A"/>
    <property type="match status" value="1"/>
</dbReference>
<gene>
    <name evidence="9" type="primary">LOC102383620</name>
</gene>
<dbReference type="GO" id="GO:0006508">
    <property type="term" value="P:proteolysis"/>
    <property type="evidence" value="ECO:0007669"/>
    <property type="project" value="UniProtKB-KW"/>
</dbReference>